<reference evidence="2" key="1">
    <citation type="journal article" name="BMC Genomics">
        <title>Long-read sequencing and de novo genome assembly of marine medaka (Oryzias melastigma).</title>
        <authorList>
            <person name="Liang P."/>
            <person name="Saqib H.S.A."/>
            <person name="Ni X."/>
            <person name="Shen Y."/>
        </authorList>
    </citation>
    <scope>NUCLEOTIDE SEQUENCE</scope>
    <source>
        <strain evidence="2">Bigg-433</strain>
    </source>
</reference>
<accession>A0A834FM60</accession>
<dbReference type="AlphaFoldDB" id="A0A834FM60"/>
<name>A0A834FM60_ORYME</name>
<organism evidence="2 3">
    <name type="scientific">Oryzias melastigma</name>
    <name type="common">Marine medaka</name>
    <dbReference type="NCBI Taxonomy" id="30732"/>
    <lineage>
        <taxon>Eukaryota</taxon>
        <taxon>Metazoa</taxon>
        <taxon>Chordata</taxon>
        <taxon>Craniata</taxon>
        <taxon>Vertebrata</taxon>
        <taxon>Euteleostomi</taxon>
        <taxon>Actinopterygii</taxon>
        <taxon>Neopterygii</taxon>
        <taxon>Teleostei</taxon>
        <taxon>Neoteleostei</taxon>
        <taxon>Acanthomorphata</taxon>
        <taxon>Ovalentaria</taxon>
        <taxon>Atherinomorphae</taxon>
        <taxon>Beloniformes</taxon>
        <taxon>Adrianichthyidae</taxon>
        <taxon>Oryziinae</taxon>
        <taxon>Oryzias</taxon>
    </lineage>
</organism>
<evidence type="ECO:0000313" key="3">
    <source>
        <dbReference type="Proteomes" id="UP000646548"/>
    </source>
</evidence>
<dbReference type="EMBL" id="WKFB01000081">
    <property type="protein sequence ID" value="KAF6736763.1"/>
    <property type="molecule type" value="Genomic_DNA"/>
</dbReference>
<sequence>MQTADGEKDESVRRRPAPGQCSVESAHVYIHVNIRTEQSQFPSAVPPLCLLRGPRRPDNRCDSYSNGALRSGRPSPPFDPRPSQRRPLQPILQLIMHRLTERGQEVFTCLPTIPTMVADVGAFLTDMDE</sequence>
<evidence type="ECO:0000256" key="1">
    <source>
        <dbReference type="SAM" id="MobiDB-lite"/>
    </source>
</evidence>
<feature type="compositionally biased region" description="Basic and acidic residues" evidence="1">
    <location>
        <begin position="1"/>
        <end position="13"/>
    </location>
</feature>
<feature type="region of interest" description="Disordered" evidence="1">
    <location>
        <begin position="1"/>
        <end position="20"/>
    </location>
</feature>
<gene>
    <name evidence="2" type="ORF">FQA47_017506</name>
</gene>
<evidence type="ECO:0000313" key="2">
    <source>
        <dbReference type="EMBL" id="KAF6736763.1"/>
    </source>
</evidence>
<feature type="region of interest" description="Disordered" evidence="1">
    <location>
        <begin position="55"/>
        <end position="86"/>
    </location>
</feature>
<dbReference type="Proteomes" id="UP000646548">
    <property type="component" value="Unassembled WGS sequence"/>
</dbReference>
<protein>
    <submittedName>
        <fullName evidence="2">Uncharacterized protein</fullName>
    </submittedName>
</protein>
<comment type="caution">
    <text evidence="2">The sequence shown here is derived from an EMBL/GenBank/DDBJ whole genome shotgun (WGS) entry which is preliminary data.</text>
</comment>
<proteinExistence type="predicted"/>